<dbReference type="Proteomes" id="UP000054279">
    <property type="component" value="Unassembled WGS sequence"/>
</dbReference>
<organism evidence="2 3">
    <name type="scientific">Sphaerobolus stellatus (strain SS14)</name>
    <dbReference type="NCBI Taxonomy" id="990650"/>
    <lineage>
        <taxon>Eukaryota</taxon>
        <taxon>Fungi</taxon>
        <taxon>Dikarya</taxon>
        <taxon>Basidiomycota</taxon>
        <taxon>Agaricomycotina</taxon>
        <taxon>Agaricomycetes</taxon>
        <taxon>Phallomycetidae</taxon>
        <taxon>Geastrales</taxon>
        <taxon>Sphaerobolaceae</taxon>
        <taxon>Sphaerobolus</taxon>
    </lineage>
</organism>
<dbReference type="AlphaFoldDB" id="A0A0C9VVS2"/>
<dbReference type="EMBL" id="KN837127">
    <property type="protein sequence ID" value="KIJ42800.1"/>
    <property type="molecule type" value="Genomic_DNA"/>
</dbReference>
<evidence type="ECO:0000313" key="2">
    <source>
        <dbReference type="EMBL" id="KIJ42800.1"/>
    </source>
</evidence>
<sequence>MTFTLTQTTEGSSTIELGQCEAPAPRVEDQPDPSPALIVKGPALQPHTTVRGGGLSIGKQVADCLQAHNPSASTQLLVQPSAPGQAAKPHNLNRQSDDKDQT</sequence>
<evidence type="ECO:0000256" key="1">
    <source>
        <dbReference type="SAM" id="MobiDB-lite"/>
    </source>
</evidence>
<feature type="compositionally biased region" description="Polar residues" evidence="1">
    <location>
        <begin position="1"/>
        <end position="16"/>
    </location>
</feature>
<accession>A0A0C9VVS2</accession>
<name>A0A0C9VVS2_SPHS4</name>
<dbReference type="HOGENOM" id="CLU_2279286_0_0_1"/>
<feature type="region of interest" description="Disordered" evidence="1">
    <location>
        <begin position="77"/>
        <end position="102"/>
    </location>
</feature>
<evidence type="ECO:0000313" key="3">
    <source>
        <dbReference type="Proteomes" id="UP000054279"/>
    </source>
</evidence>
<protein>
    <submittedName>
        <fullName evidence="2">Uncharacterized protein</fullName>
    </submittedName>
</protein>
<reference evidence="2 3" key="1">
    <citation type="submission" date="2014-06" db="EMBL/GenBank/DDBJ databases">
        <title>Evolutionary Origins and Diversification of the Mycorrhizal Mutualists.</title>
        <authorList>
            <consortium name="DOE Joint Genome Institute"/>
            <consortium name="Mycorrhizal Genomics Consortium"/>
            <person name="Kohler A."/>
            <person name="Kuo A."/>
            <person name="Nagy L.G."/>
            <person name="Floudas D."/>
            <person name="Copeland A."/>
            <person name="Barry K.W."/>
            <person name="Cichocki N."/>
            <person name="Veneault-Fourrey C."/>
            <person name="LaButti K."/>
            <person name="Lindquist E.A."/>
            <person name="Lipzen A."/>
            <person name="Lundell T."/>
            <person name="Morin E."/>
            <person name="Murat C."/>
            <person name="Riley R."/>
            <person name="Ohm R."/>
            <person name="Sun H."/>
            <person name="Tunlid A."/>
            <person name="Henrissat B."/>
            <person name="Grigoriev I.V."/>
            <person name="Hibbett D.S."/>
            <person name="Martin F."/>
        </authorList>
    </citation>
    <scope>NUCLEOTIDE SEQUENCE [LARGE SCALE GENOMIC DNA]</scope>
    <source>
        <strain evidence="2 3">SS14</strain>
    </source>
</reference>
<keyword evidence="3" id="KW-1185">Reference proteome</keyword>
<proteinExistence type="predicted"/>
<gene>
    <name evidence="2" type="ORF">M422DRAFT_253887</name>
</gene>
<feature type="region of interest" description="Disordered" evidence="1">
    <location>
        <begin position="1"/>
        <end position="34"/>
    </location>
</feature>